<dbReference type="OrthoDB" id="3187562at2"/>
<dbReference type="InterPro" id="IPR017853">
    <property type="entry name" value="GH"/>
</dbReference>
<dbReference type="InterPro" id="IPR002772">
    <property type="entry name" value="Glyco_hydro_3_C"/>
</dbReference>
<reference evidence="6 7" key="1">
    <citation type="submission" date="2018-11" db="EMBL/GenBank/DDBJ databases">
        <title>Sequencing the genomes of 1000 actinobacteria strains.</title>
        <authorList>
            <person name="Klenk H.-P."/>
        </authorList>
    </citation>
    <scope>NUCLEOTIDE SEQUENCE [LARGE SCALE GENOMIC DNA]</scope>
    <source>
        <strain evidence="6 7">DSM 11294</strain>
    </source>
</reference>
<dbReference type="SMART" id="SM01217">
    <property type="entry name" value="Fn3_like"/>
    <property type="match status" value="1"/>
</dbReference>
<comment type="function">
    <text evidence="3">Catalyzes the hydrolysis of a non-reducing terminal alpha-L-arabinopyranosidic linkage in ginsenoside Rb2 (alpha-L-arabinopyranosyl-(1-&gt;6)-alpha-D-glucopyranosyl) to release alpha-D-glucopyranosyl (Rd). It is not able to hydrolyze alpha-L-arabinofuranosyl-(1-&gt;6)-alpha-D-glucopyranosyl (Rc).</text>
</comment>
<dbReference type="InterPro" id="IPR050288">
    <property type="entry name" value="Cellulose_deg_GH3"/>
</dbReference>
<dbReference type="EMBL" id="RKHK01000001">
    <property type="protein sequence ID" value="ROR73904.1"/>
    <property type="molecule type" value="Genomic_DNA"/>
</dbReference>
<evidence type="ECO:0000313" key="6">
    <source>
        <dbReference type="EMBL" id="ROR73904.1"/>
    </source>
</evidence>
<evidence type="ECO:0000259" key="5">
    <source>
        <dbReference type="SMART" id="SM01217"/>
    </source>
</evidence>
<dbReference type="InterPro" id="IPR013783">
    <property type="entry name" value="Ig-like_fold"/>
</dbReference>
<dbReference type="AlphaFoldDB" id="A0A3N2BFR3"/>
<dbReference type="InterPro" id="IPR001764">
    <property type="entry name" value="Glyco_hydro_3_N"/>
</dbReference>
<evidence type="ECO:0000256" key="4">
    <source>
        <dbReference type="ARBA" id="ARBA00074219"/>
    </source>
</evidence>
<dbReference type="GO" id="GO:0005975">
    <property type="term" value="P:carbohydrate metabolic process"/>
    <property type="evidence" value="ECO:0007669"/>
    <property type="project" value="InterPro"/>
</dbReference>
<dbReference type="Gene3D" id="3.20.20.300">
    <property type="entry name" value="Glycoside hydrolase, family 3, N-terminal domain"/>
    <property type="match status" value="1"/>
</dbReference>
<evidence type="ECO:0000313" key="7">
    <source>
        <dbReference type="Proteomes" id="UP000280668"/>
    </source>
</evidence>
<dbReference type="InterPro" id="IPR036881">
    <property type="entry name" value="Glyco_hydro_3_C_sf"/>
</dbReference>
<evidence type="ECO:0000256" key="1">
    <source>
        <dbReference type="ARBA" id="ARBA00005336"/>
    </source>
</evidence>
<feature type="domain" description="Fibronectin type III-like" evidence="5">
    <location>
        <begin position="568"/>
        <end position="637"/>
    </location>
</feature>
<dbReference type="Gene3D" id="2.60.40.10">
    <property type="entry name" value="Immunoglobulins"/>
    <property type="match status" value="1"/>
</dbReference>
<dbReference type="InterPro" id="IPR026891">
    <property type="entry name" value="Fn3-like"/>
</dbReference>
<dbReference type="GO" id="GO:0008422">
    <property type="term" value="F:beta-glucosidase activity"/>
    <property type="evidence" value="ECO:0007669"/>
    <property type="project" value="UniProtKB-ARBA"/>
</dbReference>
<dbReference type="Gene3D" id="3.40.50.1700">
    <property type="entry name" value="Glycoside hydrolase family 3 C-terminal domain"/>
    <property type="match status" value="1"/>
</dbReference>
<dbReference type="InterPro" id="IPR036962">
    <property type="entry name" value="Glyco_hydro_3_N_sf"/>
</dbReference>
<comment type="similarity">
    <text evidence="1">Belongs to the glycosyl hydrolase 3 family.</text>
</comment>
<dbReference type="Pfam" id="PF00933">
    <property type="entry name" value="Glyco_hydro_3"/>
    <property type="match status" value="1"/>
</dbReference>
<dbReference type="FunFam" id="2.60.40.10:FF:000495">
    <property type="entry name" value="Periplasmic beta-glucosidase"/>
    <property type="match status" value="1"/>
</dbReference>
<keyword evidence="7" id="KW-1185">Reference proteome</keyword>
<gene>
    <name evidence="6" type="ORF">EDD31_2297</name>
</gene>
<evidence type="ECO:0000256" key="3">
    <source>
        <dbReference type="ARBA" id="ARBA00058905"/>
    </source>
</evidence>
<comment type="caution">
    <text evidence="6">The sequence shown here is derived from an EMBL/GenBank/DDBJ whole genome shotgun (WGS) entry which is preliminary data.</text>
</comment>
<dbReference type="Pfam" id="PF14310">
    <property type="entry name" value="Fn3-like"/>
    <property type="match status" value="1"/>
</dbReference>
<name>A0A3N2BFR3_9MICO</name>
<accession>A0A3N2BFR3</accession>
<organism evidence="6 7">
    <name type="scientific">Bogoriella caseilytica</name>
    <dbReference type="NCBI Taxonomy" id="56055"/>
    <lineage>
        <taxon>Bacteria</taxon>
        <taxon>Bacillati</taxon>
        <taxon>Actinomycetota</taxon>
        <taxon>Actinomycetes</taxon>
        <taxon>Micrococcales</taxon>
        <taxon>Bogoriellaceae</taxon>
        <taxon>Bogoriella</taxon>
    </lineage>
</organism>
<dbReference type="PANTHER" id="PTHR42715:SF10">
    <property type="entry name" value="BETA-GLUCOSIDASE"/>
    <property type="match status" value="1"/>
</dbReference>
<sequence length="807" mass="86462">MIEKLDQLTVLEKAALLSGENVWESRAVERLSIPRRFHADGPHGLRKQTGSSDHLGIAASEPATCFPTSATVASSWDTELAEEVGSAIGREAAAAQVHVLLGPGLNIKRSPLGGRNFEYFSEDPLLSGKLAAAYVRGIQSQGVAATPKHFAVNSQETQRMASDSVLDERTLREIYLRAFEIVVREAHPWALMSAYNLVNGVYAHEHRQLLIDVLRDEWGFDGAVISDWGGANDAVEAVHAGGTLEMPSPGYDSPRQIVAAVAAGELSASDLDDRVGEMLRLIERTEREVAPAVDVEAHHVLARRAAEESIVMLRNDGVLPLAGGTKVAVIGDFAFTPRYQGAGSSQVNPIRVTSAIEALETSELEIVGKARGFRRDGAADAKLLDEALAVARGADAILLHLGLPEIMESEGIDRANLQLPVNQIAALEALSQVAPVVVILSAGGVVETPWLERTAALLHTHLGGQAGAEGAVRVLTGAVNPSGRLAESYLLRLEDHPAADRFPSTERTAEYREGLYVGYRYTETVHAELAFPFGYGLSYTTFEYTDLRADSRSASLTVTNTGERAGAEVVQLYVSPPAGPAYRPATELRGFAKVHLEPGEAREVTLELGTAAFAHADATGAWIVESGEYTITVGSHVRDTRLQARVSVEGVAAPAGAEGAELTLYAAGSVTEVDDGAFTALLGRSLPPPDWPAGPIEINHPFSRLGQARSPLARLAWRIIAWRMRASARKGKPDLNLIFIANMPPRAIAKMTNGMVSMDMVEALLTVINGRHLRGVGRLITAALRNLRANRRTRRALAAAATPEGTH</sequence>
<protein>
    <recommendedName>
        <fullName evidence="4">Exo-alpha-(1-&gt;6)-L-arabinopyranosidase</fullName>
    </recommendedName>
</protein>
<dbReference type="PANTHER" id="PTHR42715">
    <property type="entry name" value="BETA-GLUCOSIDASE"/>
    <property type="match status" value="1"/>
</dbReference>
<dbReference type="Pfam" id="PF01915">
    <property type="entry name" value="Glyco_hydro_3_C"/>
    <property type="match status" value="1"/>
</dbReference>
<dbReference type="SUPFAM" id="SSF51445">
    <property type="entry name" value="(Trans)glycosidases"/>
    <property type="match status" value="1"/>
</dbReference>
<dbReference type="PRINTS" id="PR00133">
    <property type="entry name" value="GLHYDRLASE3"/>
</dbReference>
<dbReference type="Proteomes" id="UP000280668">
    <property type="component" value="Unassembled WGS sequence"/>
</dbReference>
<dbReference type="RefSeq" id="WP_123304264.1">
    <property type="nucleotide sequence ID" value="NZ_RKHK01000001.1"/>
</dbReference>
<proteinExistence type="inferred from homology"/>
<keyword evidence="2" id="KW-0378">Hydrolase</keyword>
<dbReference type="SUPFAM" id="SSF52279">
    <property type="entry name" value="Beta-D-glucan exohydrolase, C-terminal domain"/>
    <property type="match status" value="1"/>
</dbReference>
<evidence type="ECO:0000256" key="2">
    <source>
        <dbReference type="ARBA" id="ARBA00022801"/>
    </source>
</evidence>